<dbReference type="InterPro" id="IPR036915">
    <property type="entry name" value="Cyclin-like_sf"/>
</dbReference>
<gene>
    <name evidence="5" type="ORF">AKJ38_03010</name>
</gene>
<dbReference type="SMART" id="SM00385">
    <property type="entry name" value="CYCLIN"/>
    <property type="match status" value="2"/>
</dbReference>
<dbReference type="PANTHER" id="PTHR11618:SF13">
    <property type="entry name" value="TRANSCRIPTION INITIATION FACTOR IIB"/>
    <property type="match status" value="1"/>
</dbReference>
<feature type="domain" description="Cyclin-like" evidence="4">
    <location>
        <begin position="184"/>
        <end position="265"/>
    </location>
</feature>
<dbReference type="InterPro" id="IPR013763">
    <property type="entry name" value="Cyclin-like_dom"/>
</dbReference>
<evidence type="ECO:0000313" key="5">
    <source>
        <dbReference type="EMBL" id="KXA96584.1"/>
    </source>
</evidence>
<evidence type="ECO:0000256" key="1">
    <source>
        <dbReference type="ARBA" id="ARBA00022737"/>
    </source>
</evidence>
<dbReference type="SUPFAM" id="SSF47954">
    <property type="entry name" value="Cyclin-like"/>
    <property type="match status" value="2"/>
</dbReference>
<keyword evidence="3" id="KW-0804">Transcription</keyword>
<feature type="domain" description="Cyclin-like" evidence="4">
    <location>
        <begin position="282"/>
        <end position="363"/>
    </location>
</feature>
<proteinExistence type="predicted"/>
<organism evidence="5 6">
    <name type="scientific">candidate division MSBL1 archaeon SCGC-AAA259I14</name>
    <dbReference type="NCBI Taxonomy" id="1698268"/>
    <lineage>
        <taxon>Archaea</taxon>
        <taxon>Methanobacteriati</taxon>
        <taxon>Methanobacteriota</taxon>
        <taxon>candidate division MSBL1</taxon>
    </lineage>
</organism>
<dbReference type="EMBL" id="LHXS01000055">
    <property type="protein sequence ID" value="KXA96584.1"/>
    <property type="molecule type" value="Genomic_DNA"/>
</dbReference>
<dbReference type="CDD" id="cd00043">
    <property type="entry name" value="CYCLIN_SF"/>
    <property type="match status" value="1"/>
</dbReference>
<dbReference type="Proteomes" id="UP000070414">
    <property type="component" value="Unassembled WGS sequence"/>
</dbReference>
<evidence type="ECO:0000313" key="6">
    <source>
        <dbReference type="Proteomes" id="UP000070414"/>
    </source>
</evidence>
<evidence type="ECO:0000259" key="4">
    <source>
        <dbReference type="SMART" id="SM00385"/>
    </source>
</evidence>
<protein>
    <recommendedName>
        <fullName evidence="4">Cyclin-like domain-containing protein</fullName>
    </recommendedName>
</protein>
<name>A0A133UQR4_9EURY</name>
<dbReference type="GO" id="GO:0097550">
    <property type="term" value="C:transcription preinitiation complex"/>
    <property type="evidence" value="ECO:0007669"/>
    <property type="project" value="TreeGrafter"/>
</dbReference>
<dbReference type="GO" id="GO:0017025">
    <property type="term" value="F:TBP-class protein binding"/>
    <property type="evidence" value="ECO:0007669"/>
    <property type="project" value="InterPro"/>
</dbReference>
<dbReference type="InterPro" id="IPR000812">
    <property type="entry name" value="TFIIB"/>
</dbReference>
<dbReference type="AlphaFoldDB" id="A0A133UQR4"/>
<dbReference type="GO" id="GO:0070897">
    <property type="term" value="P:transcription preinitiation complex assembly"/>
    <property type="evidence" value="ECO:0007669"/>
    <property type="project" value="InterPro"/>
</dbReference>
<accession>A0A133UQR4</accession>
<evidence type="ECO:0000256" key="3">
    <source>
        <dbReference type="ARBA" id="ARBA00023163"/>
    </source>
</evidence>
<sequence length="371" mass="42669">MKNREKIPSRKRRNLLQLYPNGLVVIATGRPGRKIKGLPSGSLFLKKYYAWGFINIAKKPDYFSLYVTRPESRIEYFGKVKDVVRSTSADSPVSKIIEKRNNLPETWKDAENKKIILLKKESLVKISPFIKAGKAPMQGLVYTKLSKFAKAKNTDDFRRKQKTYKKDYLRNPVLLQTLFSNPLAKINEICLKLNLPEDVRRTARDLFTVSLKKRTAQDPPIYLLIPAVLFASSRKKEYPLSLHRLSEESGISYIKIWETYKKISSKLDVDKPSVNLSKSIKEYVRRFGGNLEIKKDILSESFQLIEEARKKRSFAGYDPKGVAAGVLYLSMVKNRKKISQKDLAEIANVSTPTVRSRYKELLDELDINLDN</sequence>
<keyword evidence="2" id="KW-0805">Transcription regulation</keyword>
<keyword evidence="1" id="KW-0677">Repeat</keyword>
<dbReference type="Pfam" id="PF00382">
    <property type="entry name" value="TFIIB"/>
    <property type="match status" value="2"/>
</dbReference>
<keyword evidence="6" id="KW-1185">Reference proteome</keyword>
<dbReference type="Gene3D" id="1.10.472.10">
    <property type="entry name" value="Cyclin-like"/>
    <property type="match status" value="2"/>
</dbReference>
<dbReference type="PANTHER" id="PTHR11618">
    <property type="entry name" value="TRANSCRIPTION INITIATION FACTOR IIB-RELATED"/>
    <property type="match status" value="1"/>
</dbReference>
<dbReference type="PRINTS" id="PR00685">
    <property type="entry name" value="TIFACTORIIB"/>
</dbReference>
<reference evidence="5 6" key="1">
    <citation type="journal article" date="2016" name="Sci. Rep.">
        <title>Metabolic traits of an uncultured archaeal lineage -MSBL1- from brine pools of the Red Sea.</title>
        <authorList>
            <person name="Mwirichia R."/>
            <person name="Alam I."/>
            <person name="Rashid M."/>
            <person name="Vinu M."/>
            <person name="Ba-Alawi W."/>
            <person name="Anthony Kamau A."/>
            <person name="Kamanda Ngugi D."/>
            <person name="Goker M."/>
            <person name="Klenk H.P."/>
            <person name="Bajic V."/>
            <person name="Stingl U."/>
        </authorList>
    </citation>
    <scope>NUCLEOTIDE SEQUENCE [LARGE SCALE GENOMIC DNA]</scope>
    <source>
        <strain evidence="5">SCGC-AAA259I14</strain>
    </source>
</reference>
<evidence type="ECO:0000256" key="2">
    <source>
        <dbReference type="ARBA" id="ARBA00023015"/>
    </source>
</evidence>
<dbReference type="InterPro" id="IPR013150">
    <property type="entry name" value="TFIIB_cyclin"/>
</dbReference>
<comment type="caution">
    <text evidence="5">The sequence shown here is derived from an EMBL/GenBank/DDBJ whole genome shotgun (WGS) entry which is preliminary data.</text>
</comment>